<evidence type="ECO:0000313" key="2">
    <source>
        <dbReference type="EMBL" id="SVE44616.1"/>
    </source>
</evidence>
<name>A0A383DJD1_9ZZZZ</name>
<feature type="non-terminal residue" evidence="2">
    <location>
        <position position="27"/>
    </location>
</feature>
<reference evidence="2" key="1">
    <citation type="submission" date="2018-05" db="EMBL/GenBank/DDBJ databases">
        <authorList>
            <person name="Lanie J.A."/>
            <person name="Ng W.-L."/>
            <person name="Kazmierczak K.M."/>
            <person name="Andrzejewski T.M."/>
            <person name="Davidsen T.M."/>
            <person name="Wayne K.J."/>
            <person name="Tettelin H."/>
            <person name="Glass J.I."/>
            <person name="Rusch D."/>
            <person name="Podicherti R."/>
            <person name="Tsui H.-C.T."/>
            <person name="Winkler M.E."/>
        </authorList>
    </citation>
    <scope>NUCLEOTIDE SEQUENCE</scope>
</reference>
<dbReference type="AlphaFoldDB" id="A0A383DJD1"/>
<accession>A0A383DJD1</accession>
<organism evidence="2">
    <name type="scientific">marine metagenome</name>
    <dbReference type="NCBI Taxonomy" id="408172"/>
    <lineage>
        <taxon>unclassified sequences</taxon>
        <taxon>metagenomes</taxon>
        <taxon>ecological metagenomes</taxon>
    </lineage>
</organism>
<proteinExistence type="predicted"/>
<feature type="region of interest" description="Disordered" evidence="1">
    <location>
        <begin position="1"/>
        <end position="27"/>
    </location>
</feature>
<gene>
    <name evidence="2" type="ORF">METZ01_LOCUS497470</name>
</gene>
<protein>
    <submittedName>
        <fullName evidence="2">Uncharacterized protein</fullName>
    </submittedName>
</protein>
<evidence type="ECO:0000256" key="1">
    <source>
        <dbReference type="SAM" id="MobiDB-lite"/>
    </source>
</evidence>
<feature type="non-terminal residue" evidence="2">
    <location>
        <position position="1"/>
    </location>
</feature>
<dbReference type="EMBL" id="UINC01217839">
    <property type="protein sequence ID" value="SVE44616.1"/>
    <property type="molecule type" value="Genomic_DNA"/>
</dbReference>
<sequence length="27" mass="2990">VKLTPKAMDRAHKIEPFEQSPAQAPIS</sequence>
<feature type="compositionally biased region" description="Basic and acidic residues" evidence="1">
    <location>
        <begin position="7"/>
        <end position="16"/>
    </location>
</feature>